<dbReference type="GO" id="GO:0009055">
    <property type="term" value="F:electron transfer activity"/>
    <property type="evidence" value="ECO:0007669"/>
    <property type="project" value="InterPro"/>
</dbReference>
<evidence type="ECO:0000256" key="3">
    <source>
        <dbReference type="ARBA" id="ARBA00022692"/>
    </source>
</evidence>
<dbReference type="EMBL" id="MFGM01000026">
    <property type="protein sequence ID" value="OGF37030.1"/>
    <property type="molecule type" value="Genomic_DNA"/>
</dbReference>
<dbReference type="Proteomes" id="UP000178656">
    <property type="component" value="Unassembled WGS sequence"/>
</dbReference>
<evidence type="ECO:0000256" key="2">
    <source>
        <dbReference type="ARBA" id="ARBA00022448"/>
    </source>
</evidence>
<keyword evidence="6" id="KW-0472">Membrane</keyword>
<sequence length="70" mass="7719">MPGWFVEFQMAVLRNLPRDIPADVAAGWSNNGAALKSALRLALTPPKAGLPAWKEPQMFCGKPYPYPAHR</sequence>
<keyword evidence="2" id="KW-0813">Transport</keyword>
<keyword evidence="3" id="KW-0812">Transmembrane</keyword>
<evidence type="ECO:0000259" key="7">
    <source>
        <dbReference type="PROSITE" id="PS51003"/>
    </source>
</evidence>
<proteinExistence type="predicted"/>
<dbReference type="GO" id="GO:0016020">
    <property type="term" value="C:membrane"/>
    <property type="evidence" value="ECO:0007669"/>
    <property type="project" value="UniProtKB-SubCell"/>
</dbReference>
<dbReference type="InterPro" id="IPR005798">
    <property type="entry name" value="Cyt_b/b6_C"/>
</dbReference>
<dbReference type="AlphaFoldDB" id="A0A1F5TDH2"/>
<comment type="subcellular location">
    <subcellularLocation>
        <location evidence="1">Membrane</location>
        <topology evidence="1">Multi-pass membrane protein</topology>
    </subcellularLocation>
</comment>
<evidence type="ECO:0000256" key="5">
    <source>
        <dbReference type="ARBA" id="ARBA00022989"/>
    </source>
</evidence>
<gene>
    <name evidence="8" type="ORF">A2482_02555</name>
</gene>
<evidence type="ECO:0000313" key="8">
    <source>
        <dbReference type="EMBL" id="OGF37030.1"/>
    </source>
</evidence>
<dbReference type="GO" id="GO:0016491">
    <property type="term" value="F:oxidoreductase activity"/>
    <property type="evidence" value="ECO:0007669"/>
    <property type="project" value="InterPro"/>
</dbReference>
<evidence type="ECO:0000256" key="1">
    <source>
        <dbReference type="ARBA" id="ARBA00004141"/>
    </source>
</evidence>
<evidence type="ECO:0000256" key="6">
    <source>
        <dbReference type="ARBA" id="ARBA00023136"/>
    </source>
</evidence>
<keyword evidence="5" id="KW-1133">Transmembrane helix</keyword>
<feature type="domain" description="Cytochrome b/b6 C-terminal region profile" evidence="7">
    <location>
        <begin position="1"/>
        <end position="70"/>
    </location>
</feature>
<evidence type="ECO:0000256" key="4">
    <source>
        <dbReference type="ARBA" id="ARBA00022982"/>
    </source>
</evidence>
<keyword evidence="4" id="KW-0249">Electron transport</keyword>
<accession>A0A1F5TDH2</accession>
<name>A0A1F5TDH2_9BACT</name>
<evidence type="ECO:0000313" key="9">
    <source>
        <dbReference type="Proteomes" id="UP000178656"/>
    </source>
</evidence>
<protein>
    <recommendedName>
        <fullName evidence="7">Cytochrome b/b6 C-terminal region profile domain-containing protein</fullName>
    </recommendedName>
</protein>
<organism evidence="8 9">
    <name type="scientific">Candidatus Falkowbacteria bacterium RIFOXYC2_FULL_48_21</name>
    <dbReference type="NCBI Taxonomy" id="1798005"/>
    <lineage>
        <taxon>Bacteria</taxon>
        <taxon>Candidatus Falkowiibacteriota</taxon>
    </lineage>
</organism>
<reference evidence="8 9" key="1">
    <citation type="journal article" date="2016" name="Nat. Commun.">
        <title>Thousands of microbial genomes shed light on interconnected biogeochemical processes in an aquifer system.</title>
        <authorList>
            <person name="Anantharaman K."/>
            <person name="Brown C.T."/>
            <person name="Hug L.A."/>
            <person name="Sharon I."/>
            <person name="Castelle C.J."/>
            <person name="Probst A.J."/>
            <person name="Thomas B.C."/>
            <person name="Singh A."/>
            <person name="Wilkins M.J."/>
            <person name="Karaoz U."/>
            <person name="Brodie E.L."/>
            <person name="Williams K.H."/>
            <person name="Hubbard S.S."/>
            <person name="Banfield J.F."/>
        </authorList>
    </citation>
    <scope>NUCLEOTIDE SEQUENCE [LARGE SCALE GENOMIC DNA]</scope>
</reference>
<comment type="caution">
    <text evidence="8">The sequence shown here is derived from an EMBL/GenBank/DDBJ whole genome shotgun (WGS) entry which is preliminary data.</text>
</comment>
<dbReference type="PROSITE" id="PS51003">
    <property type="entry name" value="CYTB_CTER"/>
    <property type="match status" value="1"/>
</dbReference>